<protein>
    <recommendedName>
        <fullName evidence="5 7">Diaminopimelate decarboxylase</fullName>
        <ecNumber evidence="5 7">4.1.1.20</ecNumber>
    </recommendedName>
</protein>
<dbReference type="PANTHER" id="PTHR43727">
    <property type="entry name" value="DIAMINOPIMELATE DECARBOXYLASE"/>
    <property type="match status" value="1"/>
</dbReference>
<dbReference type="InterPro" id="IPR022644">
    <property type="entry name" value="De-COase2_N"/>
</dbReference>
<keyword evidence="7" id="KW-0457">Lysine biosynthesis</keyword>
<dbReference type="InterPro" id="IPR002986">
    <property type="entry name" value="DAP_deCOOHase_LysA"/>
</dbReference>
<comment type="similarity">
    <text evidence="6">Belongs to the Orn/Lys/Arg decarboxylase class-II family.</text>
</comment>
<evidence type="ECO:0000256" key="4">
    <source>
        <dbReference type="ARBA" id="ARBA00023239"/>
    </source>
</evidence>
<dbReference type="GO" id="GO:0009089">
    <property type="term" value="P:lysine biosynthetic process via diaminopimelate"/>
    <property type="evidence" value="ECO:0007669"/>
    <property type="project" value="UniProtKB-UniRule"/>
</dbReference>
<feature type="domain" description="Orn/DAP/Arg decarboxylase 2 C-terminal" evidence="8">
    <location>
        <begin position="16"/>
        <end position="314"/>
    </location>
</feature>
<dbReference type="SUPFAM" id="SSF50621">
    <property type="entry name" value="Alanine racemase C-terminal domain-like"/>
    <property type="match status" value="1"/>
</dbReference>
<dbReference type="FunFam" id="3.20.20.10:FF:000003">
    <property type="entry name" value="Diaminopimelate decarboxylase"/>
    <property type="match status" value="1"/>
</dbReference>
<dbReference type="CDD" id="cd06828">
    <property type="entry name" value="PLPDE_III_DapDC"/>
    <property type="match status" value="1"/>
</dbReference>
<dbReference type="InterPro" id="IPR000183">
    <property type="entry name" value="Orn/DAP/Arg_de-COase"/>
</dbReference>
<proteinExistence type="inferred from homology"/>
<feature type="non-terminal residue" evidence="10">
    <location>
        <position position="319"/>
    </location>
</feature>
<reference evidence="10" key="1">
    <citation type="journal article" date="2021" name="PeerJ">
        <title>Extensive microbial diversity within the chicken gut microbiome revealed by metagenomics and culture.</title>
        <authorList>
            <person name="Gilroy R."/>
            <person name="Ravi A."/>
            <person name="Getino M."/>
            <person name="Pursley I."/>
            <person name="Horton D.L."/>
            <person name="Alikhan N.F."/>
            <person name="Baker D."/>
            <person name="Gharbi K."/>
            <person name="Hall N."/>
            <person name="Watson M."/>
            <person name="Adriaenssens E.M."/>
            <person name="Foster-Nyarko E."/>
            <person name="Jarju S."/>
            <person name="Secka A."/>
            <person name="Antonio M."/>
            <person name="Oren A."/>
            <person name="Chaudhuri R.R."/>
            <person name="La Ragione R."/>
            <person name="Hildebrand F."/>
            <person name="Pallen M.J."/>
        </authorList>
    </citation>
    <scope>NUCLEOTIDE SEQUENCE</scope>
    <source>
        <strain evidence="10">4100</strain>
    </source>
</reference>
<evidence type="ECO:0000313" key="10">
    <source>
        <dbReference type="EMBL" id="HJE39706.1"/>
    </source>
</evidence>
<keyword evidence="3" id="KW-0663">Pyridoxal phosphate</keyword>
<comment type="cofactor">
    <cofactor evidence="1 7">
        <name>pyridoxal 5'-phosphate</name>
        <dbReference type="ChEBI" id="CHEBI:597326"/>
    </cofactor>
</comment>
<dbReference type="PROSITE" id="PS00878">
    <property type="entry name" value="ODR_DC_2_1"/>
    <property type="match status" value="1"/>
</dbReference>
<comment type="pathway">
    <text evidence="7">Amino-acid biosynthesis; L-lysine biosynthesis via DAP pathway; L-lysine from DL-2,6-diaminopimelate: step 1/1.</text>
</comment>
<dbReference type="Gene3D" id="2.40.37.10">
    <property type="entry name" value="Lyase, Ornithine Decarboxylase, Chain A, domain 1"/>
    <property type="match status" value="1"/>
</dbReference>
<dbReference type="AlphaFoldDB" id="A0A921EA41"/>
<name>A0A921EA41_9BACT</name>
<dbReference type="NCBIfam" id="TIGR01048">
    <property type="entry name" value="lysA"/>
    <property type="match status" value="1"/>
</dbReference>
<feature type="domain" description="Orn/DAP/Arg decarboxylase 2 N-terminal" evidence="9">
    <location>
        <begin position="36"/>
        <end position="270"/>
    </location>
</feature>
<organism evidence="10 11">
    <name type="scientific">Candidatus Amulumruptor caecigallinarius</name>
    <dbReference type="NCBI Taxonomy" id="2109911"/>
    <lineage>
        <taxon>Bacteria</taxon>
        <taxon>Pseudomonadati</taxon>
        <taxon>Bacteroidota</taxon>
        <taxon>Bacteroidia</taxon>
        <taxon>Bacteroidales</taxon>
        <taxon>Muribaculaceae</taxon>
        <taxon>Candidatus Amulumruptor</taxon>
    </lineage>
</organism>
<dbReference type="InterPro" id="IPR009006">
    <property type="entry name" value="Ala_racemase/Decarboxylase_C"/>
</dbReference>
<accession>A0A921EA41</accession>
<dbReference type="GO" id="GO:0008836">
    <property type="term" value="F:diaminopimelate decarboxylase activity"/>
    <property type="evidence" value="ECO:0007669"/>
    <property type="project" value="UniProtKB-UniRule"/>
</dbReference>
<dbReference type="PRINTS" id="PR01181">
    <property type="entry name" value="DAPDCRBXLASE"/>
</dbReference>
<comment type="catalytic activity">
    <reaction evidence="7">
        <text>meso-2,6-diaminopimelate + H(+) = L-lysine + CO2</text>
        <dbReference type="Rhea" id="RHEA:15101"/>
        <dbReference type="ChEBI" id="CHEBI:15378"/>
        <dbReference type="ChEBI" id="CHEBI:16526"/>
        <dbReference type="ChEBI" id="CHEBI:32551"/>
        <dbReference type="ChEBI" id="CHEBI:57791"/>
        <dbReference type="EC" id="4.1.1.20"/>
    </reaction>
</comment>
<keyword evidence="4 7" id="KW-0456">Lyase</keyword>
<dbReference type="PRINTS" id="PR01179">
    <property type="entry name" value="ODADCRBXLASE"/>
</dbReference>
<dbReference type="Gene3D" id="3.20.20.10">
    <property type="entry name" value="Alanine racemase"/>
    <property type="match status" value="1"/>
</dbReference>
<dbReference type="Proteomes" id="UP000711407">
    <property type="component" value="Unassembled WGS sequence"/>
</dbReference>
<dbReference type="EMBL" id="DYXT01000041">
    <property type="protein sequence ID" value="HJE39706.1"/>
    <property type="molecule type" value="Genomic_DNA"/>
</dbReference>
<evidence type="ECO:0000256" key="7">
    <source>
        <dbReference type="RuleBase" id="RU003738"/>
    </source>
</evidence>
<evidence type="ECO:0000256" key="1">
    <source>
        <dbReference type="ARBA" id="ARBA00001933"/>
    </source>
</evidence>
<evidence type="ECO:0000256" key="5">
    <source>
        <dbReference type="NCBIfam" id="TIGR01048"/>
    </source>
</evidence>
<dbReference type="InterPro" id="IPR022643">
    <property type="entry name" value="De-COase2_C"/>
</dbReference>
<dbReference type="Pfam" id="PF00278">
    <property type="entry name" value="Orn_DAP_Arg_deC"/>
    <property type="match status" value="1"/>
</dbReference>
<dbReference type="InterPro" id="IPR029066">
    <property type="entry name" value="PLP-binding_barrel"/>
</dbReference>
<dbReference type="Pfam" id="PF02784">
    <property type="entry name" value="Orn_Arg_deC_N"/>
    <property type="match status" value="1"/>
</dbReference>
<keyword evidence="2 7" id="KW-0210">Decarboxylase</keyword>
<evidence type="ECO:0000256" key="2">
    <source>
        <dbReference type="ARBA" id="ARBA00022793"/>
    </source>
</evidence>
<keyword evidence="7" id="KW-0028">Amino-acid biosynthesis</keyword>
<sequence>MTKFPIDTLRGLRTPFYFYDIDLLNATLARIKECSAYPGFHVHYAVKANVNPDILKIIAEAGFGADLVSGGEIKAALDAGFKPKDMVFAGVGKSDWEIELALDADVGCLNVESDAELDAIERIAQRKGKVATVALRVNPNIDAHTHHYITTGLAENKFGIAMEQLEPIVMRAAKSPVLDLAGLHFHIGSQITITEPFKMLCNKIIELCEHYRQMGIEFRSINVGGGLGIDYDNPDANPIPDFESYFKSFHDNLPIAPGQQLHFELGRSVVGQCGSLITSVIYVKEGVNKKFAIVDAGFSELIRPALYQAHHLIQNLTSA</sequence>
<evidence type="ECO:0000256" key="6">
    <source>
        <dbReference type="RuleBase" id="RU003737"/>
    </source>
</evidence>
<evidence type="ECO:0000259" key="9">
    <source>
        <dbReference type="Pfam" id="PF02784"/>
    </source>
</evidence>
<gene>
    <name evidence="10" type="primary">lysA</name>
    <name evidence="10" type="ORF">K8V47_08135</name>
</gene>
<comment type="caution">
    <text evidence="10">The sequence shown here is derived from an EMBL/GenBank/DDBJ whole genome shotgun (WGS) entry which is preliminary data.</text>
</comment>
<dbReference type="PANTHER" id="PTHR43727:SF2">
    <property type="entry name" value="GROUP IV DECARBOXYLASE"/>
    <property type="match status" value="1"/>
</dbReference>
<evidence type="ECO:0000256" key="3">
    <source>
        <dbReference type="ARBA" id="ARBA00022898"/>
    </source>
</evidence>
<reference evidence="10" key="2">
    <citation type="submission" date="2021-09" db="EMBL/GenBank/DDBJ databases">
        <authorList>
            <person name="Gilroy R."/>
        </authorList>
    </citation>
    <scope>NUCLEOTIDE SEQUENCE</scope>
    <source>
        <strain evidence="10">4100</strain>
    </source>
</reference>
<evidence type="ECO:0000313" key="11">
    <source>
        <dbReference type="Proteomes" id="UP000711407"/>
    </source>
</evidence>
<dbReference type="SUPFAM" id="SSF51419">
    <property type="entry name" value="PLP-binding barrel"/>
    <property type="match status" value="1"/>
</dbReference>
<dbReference type="EC" id="4.1.1.20" evidence="5 7"/>
<evidence type="ECO:0000259" key="8">
    <source>
        <dbReference type="Pfam" id="PF00278"/>
    </source>
</evidence>
<dbReference type="InterPro" id="IPR022653">
    <property type="entry name" value="De-COase2_pyr-phos_BS"/>
</dbReference>